<organism evidence="1 2">
    <name type="scientific">Caenorhabditis japonica</name>
    <dbReference type="NCBI Taxonomy" id="281687"/>
    <lineage>
        <taxon>Eukaryota</taxon>
        <taxon>Metazoa</taxon>
        <taxon>Ecdysozoa</taxon>
        <taxon>Nematoda</taxon>
        <taxon>Chromadorea</taxon>
        <taxon>Rhabditida</taxon>
        <taxon>Rhabditina</taxon>
        <taxon>Rhabditomorpha</taxon>
        <taxon>Rhabditoidea</taxon>
        <taxon>Rhabditidae</taxon>
        <taxon>Peloderinae</taxon>
        <taxon>Caenorhabditis</taxon>
    </lineage>
</organism>
<reference evidence="2" key="1">
    <citation type="submission" date="2010-08" db="EMBL/GenBank/DDBJ databases">
        <authorList>
            <consortium name="Caenorhabditis japonica Sequencing Consortium"/>
            <person name="Wilson R.K."/>
        </authorList>
    </citation>
    <scope>NUCLEOTIDE SEQUENCE [LARGE SCALE GENOMIC DNA]</scope>
    <source>
        <strain evidence="2">DF5081</strain>
    </source>
</reference>
<proteinExistence type="predicted"/>
<protein>
    <submittedName>
        <fullName evidence="1">Uncharacterized protein</fullName>
    </submittedName>
</protein>
<name>A0A8R1IEH1_CAEJA</name>
<reference evidence="1" key="2">
    <citation type="submission" date="2022-06" db="UniProtKB">
        <authorList>
            <consortium name="EnsemblMetazoa"/>
        </authorList>
    </citation>
    <scope>IDENTIFICATION</scope>
    <source>
        <strain evidence="1">DF5081</strain>
    </source>
</reference>
<sequence length="68" mass="7934">MKSPAHLIVHVDSFQNLKKNGINHVDSLYLSFRRPIEKLNFADVYPKDDEVVLIMAEKHAYSFDPLFM</sequence>
<dbReference type="Proteomes" id="UP000005237">
    <property type="component" value="Unassembled WGS sequence"/>
</dbReference>
<evidence type="ECO:0000313" key="2">
    <source>
        <dbReference type="Proteomes" id="UP000005237"/>
    </source>
</evidence>
<accession>A0A8R1IEH1</accession>
<keyword evidence="2" id="KW-1185">Reference proteome</keyword>
<dbReference type="AlphaFoldDB" id="A0A8R1IEH1"/>
<evidence type="ECO:0000313" key="1">
    <source>
        <dbReference type="EnsemblMetazoa" id="CJA29294.1"/>
    </source>
</evidence>
<dbReference type="EnsemblMetazoa" id="CJA29294.1">
    <property type="protein sequence ID" value="CJA29294.1"/>
    <property type="gene ID" value="WBGene00184868"/>
</dbReference>